<dbReference type="GO" id="GO:0003899">
    <property type="term" value="F:DNA-directed RNA polymerase activity"/>
    <property type="evidence" value="ECO:0007669"/>
    <property type="project" value="InterPro"/>
</dbReference>
<dbReference type="Pfam" id="PF13656">
    <property type="entry name" value="RNA_pol_L_2"/>
    <property type="match status" value="1"/>
</dbReference>
<dbReference type="InterPro" id="IPR033898">
    <property type="entry name" value="RNAP_AC19"/>
</dbReference>
<dbReference type="SUPFAM" id="SSF55257">
    <property type="entry name" value="RBP11-like subunits of RNA polymerase"/>
    <property type="match status" value="1"/>
</dbReference>
<keyword evidence="5" id="KW-0539">Nucleus</keyword>
<dbReference type="AlphaFoldDB" id="A0A4P9XZD2"/>
<evidence type="ECO:0000256" key="1">
    <source>
        <dbReference type="ARBA" id="ARBA00004123"/>
    </source>
</evidence>
<comment type="subcellular location">
    <subcellularLocation>
        <location evidence="1">Nucleus</location>
    </subcellularLocation>
</comment>
<dbReference type="EMBL" id="KZ988865">
    <property type="protein sequence ID" value="RKP11492.1"/>
    <property type="molecule type" value="Genomic_DNA"/>
</dbReference>
<dbReference type="GO" id="GO:0006383">
    <property type="term" value="P:transcription by RNA polymerase III"/>
    <property type="evidence" value="ECO:0007669"/>
    <property type="project" value="TreeGrafter"/>
</dbReference>
<evidence type="ECO:0000256" key="5">
    <source>
        <dbReference type="ARBA" id="ARBA00023242"/>
    </source>
</evidence>
<dbReference type="GO" id="GO:0055029">
    <property type="term" value="C:nuclear DNA-directed RNA polymerase complex"/>
    <property type="evidence" value="ECO:0007669"/>
    <property type="project" value="UniProtKB-ARBA"/>
</dbReference>
<evidence type="ECO:0000256" key="2">
    <source>
        <dbReference type="ARBA" id="ARBA00022079"/>
    </source>
</evidence>
<sequence length="126" mass="14189">MSLQEPDKVVAVPELEGLKIEMLAAGGGRGMDPTAVTFCLFEEDHTLGNVLRWILMKNPEVEFCGYSVPDPFEAKVHLRVQTSEKTTAVEALHTGLDQLMEVCDTVKDKFQEEVKAERYEVYEEDP</sequence>
<gene>
    <name evidence="8" type="ORF">BJ684DRAFT_21935</name>
</gene>
<dbReference type="PANTHER" id="PTHR13946">
    <property type="entry name" value="DNA-DIRECTED RNA POLYMERASE I,II,III"/>
    <property type="match status" value="1"/>
</dbReference>
<keyword evidence="3" id="KW-0240">DNA-directed RNA polymerase</keyword>
<dbReference type="PANTHER" id="PTHR13946:SF28">
    <property type="entry name" value="DNA-DIRECTED RNA POLYMERASES I AND III SUBUNIT RPAC2"/>
    <property type="match status" value="1"/>
</dbReference>
<evidence type="ECO:0000256" key="3">
    <source>
        <dbReference type="ARBA" id="ARBA00022478"/>
    </source>
</evidence>
<dbReference type="FunFam" id="3.30.1360.10:FF:000006">
    <property type="entry name" value="DNA-directed RNA polymerases I and III subunit RPAC2"/>
    <property type="match status" value="1"/>
</dbReference>
<keyword evidence="9" id="KW-1185">Reference proteome</keyword>
<dbReference type="InterPro" id="IPR009025">
    <property type="entry name" value="RBP11-like_dimer"/>
</dbReference>
<dbReference type="CDD" id="cd07029">
    <property type="entry name" value="RNAP_I_III_AC19"/>
    <property type="match status" value="1"/>
</dbReference>
<dbReference type="GO" id="GO:0005736">
    <property type="term" value="C:RNA polymerase I complex"/>
    <property type="evidence" value="ECO:0007669"/>
    <property type="project" value="TreeGrafter"/>
</dbReference>
<dbReference type="GO" id="GO:0046983">
    <property type="term" value="F:protein dimerization activity"/>
    <property type="evidence" value="ECO:0007669"/>
    <property type="project" value="InterPro"/>
</dbReference>
<dbReference type="Gene3D" id="3.30.1360.10">
    <property type="entry name" value="RNA polymerase, RBP11-like subunit"/>
    <property type="match status" value="1"/>
</dbReference>
<dbReference type="GO" id="GO:0005666">
    <property type="term" value="C:RNA polymerase III complex"/>
    <property type="evidence" value="ECO:0007669"/>
    <property type="project" value="TreeGrafter"/>
</dbReference>
<dbReference type="InterPro" id="IPR022905">
    <property type="entry name" value="Rpo11-like"/>
</dbReference>
<dbReference type="InterPro" id="IPR036603">
    <property type="entry name" value="RBP11-like"/>
</dbReference>
<evidence type="ECO:0000259" key="7">
    <source>
        <dbReference type="Pfam" id="PF13656"/>
    </source>
</evidence>
<name>A0A4P9XZD2_9FUNG</name>
<accession>A0A4P9XZD2</accession>
<dbReference type="OrthoDB" id="510325at2759"/>
<keyword evidence="4" id="KW-0804">Transcription</keyword>
<reference evidence="9" key="1">
    <citation type="journal article" date="2018" name="Nat. Microbiol.">
        <title>Leveraging single-cell genomics to expand the fungal tree of life.</title>
        <authorList>
            <person name="Ahrendt S.R."/>
            <person name="Quandt C.A."/>
            <person name="Ciobanu D."/>
            <person name="Clum A."/>
            <person name="Salamov A."/>
            <person name="Andreopoulos B."/>
            <person name="Cheng J.F."/>
            <person name="Woyke T."/>
            <person name="Pelin A."/>
            <person name="Henrissat B."/>
            <person name="Reynolds N.K."/>
            <person name="Benny G.L."/>
            <person name="Smith M.E."/>
            <person name="James T.Y."/>
            <person name="Grigoriev I.V."/>
        </authorList>
    </citation>
    <scope>NUCLEOTIDE SEQUENCE [LARGE SCALE GENOMIC DNA]</scope>
</reference>
<evidence type="ECO:0000313" key="9">
    <source>
        <dbReference type="Proteomes" id="UP000267251"/>
    </source>
</evidence>
<dbReference type="Proteomes" id="UP000267251">
    <property type="component" value="Unassembled WGS sequence"/>
</dbReference>
<evidence type="ECO:0000256" key="4">
    <source>
        <dbReference type="ARBA" id="ARBA00023163"/>
    </source>
</evidence>
<protein>
    <recommendedName>
        <fullName evidence="2">DNA-directed RNA polymerases I and III subunit RPAC2</fullName>
    </recommendedName>
</protein>
<evidence type="ECO:0000313" key="8">
    <source>
        <dbReference type="EMBL" id="RKP11492.1"/>
    </source>
</evidence>
<proteinExistence type="inferred from homology"/>
<comment type="similarity">
    <text evidence="6">Belongs to the archaeal Rpo11/eukaryotic RPB11/RPC19 RNA polymerase subunit family.</text>
</comment>
<organism evidence="8 9">
    <name type="scientific">Piptocephalis cylindrospora</name>
    <dbReference type="NCBI Taxonomy" id="1907219"/>
    <lineage>
        <taxon>Eukaryota</taxon>
        <taxon>Fungi</taxon>
        <taxon>Fungi incertae sedis</taxon>
        <taxon>Zoopagomycota</taxon>
        <taxon>Zoopagomycotina</taxon>
        <taxon>Zoopagomycetes</taxon>
        <taxon>Zoopagales</taxon>
        <taxon>Piptocephalidaceae</taxon>
        <taxon>Piptocephalis</taxon>
    </lineage>
</organism>
<dbReference type="GO" id="GO:0006362">
    <property type="term" value="P:transcription elongation by RNA polymerase I"/>
    <property type="evidence" value="ECO:0007669"/>
    <property type="project" value="TreeGrafter"/>
</dbReference>
<evidence type="ECO:0000256" key="6">
    <source>
        <dbReference type="ARBA" id="ARBA00025751"/>
    </source>
</evidence>
<dbReference type="HAMAP" id="MF_00261">
    <property type="entry name" value="RNApol_arch_Rpo11"/>
    <property type="match status" value="1"/>
</dbReference>
<feature type="domain" description="DNA-directed RNA polymerase RBP11-like dimerisation" evidence="7">
    <location>
        <begin position="36"/>
        <end position="108"/>
    </location>
</feature>